<name>A0AAD2DCM7_EUPCR</name>
<dbReference type="EMBL" id="CAMPGE010030344">
    <property type="protein sequence ID" value="CAI2387863.1"/>
    <property type="molecule type" value="Genomic_DNA"/>
</dbReference>
<dbReference type="Proteomes" id="UP001295684">
    <property type="component" value="Unassembled WGS sequence"/>
</dbReference>
<evidence type="ECO:0000313" key="2">
    <source>
        <dbReference type="Proteomes" id="UP001295684"/>
    </source>
</evidence>
<organism evidence="1 2">
    <name type="scientific">Euplotes crassus</name>
    <dbReference type="NCBI Taxonomy" id="5936"/>
    <lineage>
        <taxon>Eukaryota</taxon>
        <taxon>Sar</taxon>
        <taxon>Alveolata</taxon>
        <taxon>Ciliophora</taxon>
        <taxon>Intramacronucleata</taxon>
        <taxon>Spirotrichea</taxon>
        <taxon>Hypotrichia</taxon>
        <taxon>Euplotida</taxon>
        <taxon>Euplotidae</taxon>
        <taxon>Moneuplotes</taxon>
    </lineage>
</organism>
<reference evidence="1" key="1">
    <citation type="submission" date="2023-07" db="EMBL/GenBank/DDBJ databases">
        <authorList>
            <consortium name="AG Swart"/>
            <person name="Singh M."/>
            <person name="Singh A."/>
            <person name="Seah K."/>
            <person name="Emmerich C."/>
        </authorList>
    </citation>
    <scope>NUCLEOTIDE SEQUENCE</scope>
    <source>
        <strain evidence="1">DP1</strain>
    </source>
</reference>
<protein>
    <submittedName>
        <fullName evidence="1">Uncharacterized protein</fullName>
    </submittedName>
</protein>
<accession>A0AAD2DCM7</accession>
<proteinExistence type="predicted"/>
<keyword evidence="2" id="KW-1185">Reference proteome</keyword>
<evidence type="ECO:0000313" key="1">
    <source>
        <dbReference type="EMBL" id="CAI2387863.1"/>
    </source>
</evidence>
<comment type="caution">
    <text evidence="1">The sequence shown here is derived from an EMBL/GenBank/DDBJ whole genome shotgun (WGS) entry which is preliminary data.</text>
</comment>
<gene>
    <name evidence="1" type="ORF">ECRASSUSDP1_LOCUS29497</name>
</gene>
<sequence>MENLGDCKVEDNCCLSESSDSPEIPDWSDVEIQEDDGVYQSGCSDILFELTPNLFDGDLIDLKEFEEVGLNKSKSSNGKEKDVKKVNIQDETTASAPLQKFTAVVSQPEETKLGKEIQRRWGRKQDKILFKTIREMEKQQIITLDELLNLDPTLTFKDDEAIQELCIRSKWNAHPGKLLTRIQSLSKHEFSFREIKELKKILRRKYNYKNIDYNEAIYEFPGKSMAALKKMINQIKDSFKNQSLCDLKGKRKWRKQRT</sequence>
<dbReference type="AlphaFoldDB" id="A0AAD2DCM7"/>